<protein>
    <submittedName>
        <fullName evidence="1">Uncharacterized protein</fullName>
    </submittedName>
</protein>
<dbReference type="AlphaFoldDB" id="A0A314KPT7"/>
<organism evidence="1 2">
    <name type="scientific">Nicotiana attenuata</name>
    <name type="common">Coyote tobacco</name>
    <dbReference type="NCBI Taxonomy" id="49451"/>
    <lineage>
        <taxon>Eukaryota</taxon>
        <taxon>Viridiplantae</taxon>
        <taxon>Streptophyta</taxon>
        <taxon>Embryophyta</taxon>
        <taxon>Tracheophyta</taxon>
        <taxon>Spermatophyta</taxon>
        <taxon>Magnoliopsida</taxon>
        <taxon>eudicotyledons</taxon>
        <taxon>Gunneridae</taxon>
        <taxon>Pentapetalae</taxon>
        <taxon>asterids</taxon>
        <taxon>lamiids</taxon>
        <taxon>Solanales</taxon>
        <taxon>Solanaceae</taxon>
        <taxon>Nicotianoideae</taxon>
        <taxon>Nicotianeae</taxon>
        <taxon>Nicotiana</taxon>
    </lineage>
</organism>
<dbReference type="Proteomes" id="UP000187609">
    <property type="component" value="Unassembled WGS sequence"/>
</dbReference>
<accession>A0A314KPT7</accession>
<dbReference type="Gramene" id="OIT31340">
    <property type="protein sequence ID" value="OIT31340"/>
    <property type="gene ID" value="A4A49_10613"/>
</dbReference>
<evidence type="ECO:0000313" key="2">
    <source>
        <dbReference type="Proteomes" id="UP000187609"/>
    </source>
</evidence>
<proteinExistence type="predicted"/>
<reference evidence="1" key="1">
    <citation type="submission" date="2016-11" db="EMBL/GenBank/DDBJ databases">
        <title>The genome of Nicotiana attenuata.</title>
        <authorList>
            <person name="Xu S."/>
            <person name="Brockmoeller T."/>
            <person name="Gaquerel E."/>
            <person name="Navarro A."/>
            <person name="Kuhl H."/>
            <person name="Gase K."/>
            <person name="Ling Z."/>
            <person name="Zhou W."/>
            <person name="Kreitzer C."/>
            <person name="Stanke M."/>
            <person name="Tang H."/>
            <person name="Lyons E."/>
            <person name="Pandey P."/>
            <person name="Pandey S.P."/>
            <person name="Timmermann B."/>
            <person name="Baldwin I.T."/>
        </authorList>
    </citation>
    <scope>NUCLEOTIDE SEQUENCE [LARGE SCALE GENOMIC DNA]</scope>
    <source>
        <strain evidence="1">UT</strain>
    </source>
</reference>
<sequence length="70" mass="7395">MAVCACGEDGGGVVEVFQFIGRGCEDEDGDEVMVGSLCPSKKTNDRGRGVLKKTKFKGGRGGRLLRRSSS</sequence>
<dbReference type="EMBL" id="MJEQ01001297">
    <property type="protein sequence ID" value="OIT31340.1"/>
    <property type="molecule type" value="Genomic_DNA"/>
</dbReference>
<keyword evidence="2" id="KW-1185">Reference proteome</keyword>
<gene>
    <name evidence="1" type="ORF">A4A49_10613</name>
</gene>
<evidence type="ECO:0000313" key="1">
    <source>
        <dbReference type="EMBL" id="OIT31340.1"/>
    </source>
</evidence>
<comment type="caution">
    <text evidence="1">The sequence shown here is derived from an EMBL/GenBank/DDBJ whole genome shotgun (WGS) entry which is preliminary data.</text>
</comment>
<name>A0A314KPT7_NICAT</name>